<sequence>MVLDSKQAARNAADALILRESIQEFPGPVAVYDHDDNLIACNELYKWVHGAAFDTVRERSGNSPIRYEDLVRESAKSVVDADDLEAHIADRVKAQRDATGQPTDRFYPNRGWFRIIKVRTPSGAVVGFATNITELKEKTAELEQARAAADAANTAKSAFLANMSHELRTPLNAIIGLSEALISGVFGPIENEKHREYITDIQDSGNHLLALISDLLDLAKVEAGTLDLYDEEFAVADLISDCVNMMLPIAVKASIGLTTQMSGIPCSICADYRKLKQAVLNILANAIKYSPTGTDVQIVTKVDHDSILIRVQDQGIGIDLDDVGRVFEPFGRLAATQRDAPDGAGLGLPIAKRLVELHGGAISIDSARGKGTTVDIRLPKGRIRRS</sequence>
<keyword evidence="4" id="KW-0597">Phosphoprotein</keyword>
<comment type="catalytic activity">
    <reaction evidence="1">
        <text>ATP + protein L-histidine = ADP + protein N-phospho-L-histidine.</text>
        <dbReference type="EC" id="2.7.13.3"/>
    </reaction>
</comment>
<protein>
    <recommendedName>
        <fullName evidence="3">histidine kinase</fullName>
        <ecNumber evidence="3">2.7.13.3</ecNumber>
    </recommendedName>
</protein>
<name>A0A7Y0E232_9PROT</name>
<dbReference type="GO" id="GO:0016020">
    <property type="term" value="C:membrane"/>
    <property type="evidence" value="ECO:0007669"/>
    <property type="project" value="UniProtKB-SubCell"/>
</dbReference>
<dbReference type="PROSITE" id="PS50109">
    <property type="entry name" value="HIS_KIN"/>
    <property type="match status" value="1"/>
</dbReference>
<dbReference type="Gene3D" id="1.10.287.130">
    <property type="match status" value="1"/>
</dbReference>
<feature type="domain" description="Histidine kinase" evidence="11">
    <location>
        <begin position="162"/>
        <end position="382"/>
    </location>
</feature>
<evidence type="ECO:0000256" key="3">
    <source>
        <dbReference type="ARBA" id="ARBA00012438"/>
    </source>
</evidence>
<keyword evidence="9" id="KW-0902">Two-component regulatory system</keyword>
<evidence type="ECO:0000256" key="4">
    <source>
        <dbReference type="ARBA" id="ARBA00022553"/>
    </source>
</evidence>
<evidence type="ECO:0000256" key="2">
    <source>
        <dbReference type="ARBA" id="ARBA00004370"/>
    </source>
</evidence>
<dbReference type="PANTHER" id="PTHR43711:SF1">
    <property type="entry name" value="HISTIDINE KINASE 1"/>
    <property type="match status" value="1"/>
</dbReference>
<evidence type="ECO:0000256" key="6">
    <source>
        <dbReference type="ARBA" id="ARBA00022741"/>
    </source>
</evidence>
<gene>
    <name evidence="12" type="ORF">HH303_14960</name>
</gene>
<dbReference type="PANTHER" id="PTHR43711">
    <property type="entry name" value="TWO-COMPONENT HISTIDINE KINASE"/>
    <property type="match status" value="1"/>
</dbReference>
<evidence type="ECO:0000256" key="1">
    <source>
        <dbReference type="ARBA" id="ARBA00000085"/>
    </source>
</evidence>
<reference evidence="12 13" key="1">
    <citation type="submission" date="2020-04" db="EMBL/GenBank/DDBJ databases">
        <title>Rhodospirillaceae bacterium KN72 isolated from deep sea.</title>
        <authorList>
            <person name="Zhang D.-C."/>
        </authorList>
    </citation>
    <scope>NUCLEOTIDE SEQUENCE [LARGE SCALE GENOMIC DNA]</scope>
    <source>
        <strain evidence="12 13">KN72</strain>
    </source>
</reference>
<evidence type="ECO:0000256" key="9">
    <source>
        <dbReference type="ARBA" id="ARBA00023012"/>
    </source>
</evidence>
<dbReference type="RefSeq" id="WP_169626174.1">
    <property type="nucleotide sequence ID" value="NZ_JABBNT010000004.1"/>
</dbReference>
<dbReference type="InterPro" id="IPR003594">
    <property type="entry name" value="HATPase_dom"/>
</dbReference>
<dbReference type="FunFam" id="3.30.565.10:FF:000006">
    <property type="entry name" value="Sensor histidine kinase WalK"/>
    <property type="match status" value="1"/>
</dbReference>
<keyword evidence="7" id="KW-0418">Kinase</keyword>
<dbReference type="GO" id="GO:0005524">
    <property type="term" value="F:ATP binding"/>
    <property type="evidence" value="ECO:0007669"/>
    <property type="project" value="UniProtKB-KW"/>
</dbReference>
<dbReference type="AlphaFoldDB" id="A0A7Y0E232"/>
<dbReference type="EC" id="2.7.13.3" evidence="3"/>
<evidence type="ECO:0000256" key="10">
    <source>
        <dbReference type="ARBA" id="ARBA00023136"/>
    </source>
</evidence>
<evidence type="ECO:0000313" key="12">
    <source>
        <dbReference type="EMBL" id="NMM45794.1"/>
    </source>
</evidence>
<dbReference type="Gene3D" id="3.30.565.10">
    <property type="entry name" value="Histidine kinase-like ATPase, C-terminal domain"/>
    <property type="match status" value="1"/>
</dbReference>
<dbReference type="Pfam" id="PF02518">
    <property type="entry name" value="HATPase_c"/>
    <property type="match status" value="1"/>
</dbReference>
<dbReference type="EMBL" id="JABBNT010000004">
    <property type="protein sequence ID" value="NMM45794.1"/>
    <property type="molecule type" value="Genomic_DNA"/>
</dbReference>
<dbReference type="Pfam" id="PF00512">
    <property type="entry name" value="HisKA"/>
    <property type="match status" value="1"/>
</dbReference>
<keyword evidence="13" id="KW-1185">Reference proteome</keyword>
<keyword evidence="10" id="KW-0472">Membrane</keyword>
<comment type="caution">
    <text evidence="12">The sequence shown here is derived from an EMBL/GenBank/DDBJ whole genome shotgun (WGS) entry which is preliminary data.</text>
</comment>
<keyword evidence="5" id="KW-0808">Transferase</keyword>
<evidence type="ECO:0000313" key="13">
    <source>
        <dbReference type="Proteomes" id="UP000539372"/>
    </source>
</evidence>
<dbReference type="GO" id="GO:0000155">
    <property type="term" value="F:phosphorelay sensor kinase activity"/>
    <property type="evidence" value="ECO:0007669"/>
    <property type="project" value="InterPro"/>
</dbReference>
<dbReference type="InterPro" id="IPR036890">
    <property type="entry name" value="HATPase_C_sf"/>
</dbReference>
<dbReference type="InterPro" id="IPR003661">
    <property type="entry name" value="HisK_dim/P_dom"/>
</dbReference>
<dbReference type="InterPro" id="IPR050736">
    <property type="entry name" value="Sensor_HK_Regulatory"/>
</dbReference>
<dbReference type="Pfam" id="PF12860">
    <property type="entry name" value="PAS_7"/>
    <property type="match status" value="1"/>
</dbReference>
<dbReference type="FunFam" id="1.10.287.130:FF:000038">
    <property type="entry name" value="Sensory transduction histidine kinase"/>
    <property type="match status" value="1"/>
</dbReference>
<evidence type="ECO:0000256" key="5">
    <source>
        <dbReference type="ARBA" id="ARBA00022679"/>
    </source>
</evidence>
<dbReference type="SMART" id="SM00387">
    <property type="entry name" value="HATPase_c"/>
    <property type="match status" value="1"/>
</dbReference>
<organism evidence="12 13">
    <name type="scientific">Pacificispira spongiicola</name>
    <dbReference type="NCBI Taxonomy" id="2729598"/>
    <lineage>
        <taxon>Bacteria</taxon>
        <taxon>Pseudomonadati</taxon>
        <taxon>Pseudomonadota</taxon>
        <taxon>Alphaproteobacteria</taxon>
        <taxon>Rhodospirillales</taxon>
        <taxon>Rhodospirillaceae</taxon>
        <taxon>Pacificispira</taxon>
    </lineage>
</organism>
<dbReference type="SUPFAM" id="SSF55874">
    <property type="entry name" value="ATPase domain of HSP90 chaperone/DNA topoisomerase II/histidine kinase"/>
    <property type="match status" value="1"/>
</dbReference>
<evidence type="ECO:0000256" key="7">
    <source>
        <dbReference type="ARBA" id="ARBA00022777"/>
    </source>
</evidence>
<dbReference type="SUPFAM" id="SSF47384">
    <property type="entry name" value="Homodimeric domain of signal transducing histidine kinase"/>
    <property type="match status" value="1"/>
</dbReference>
<keyword evidence="6" id="KW-0547">Nucleotide-binding</keyword>
<evidence type="ECO:0000256" key="8">
    <source>
        <dbReference type="ARBA" id="ARBA00022840"/>
    </source>
</evidence>
<dbReference type="CDD" id="cd00082">
    <property type="entry name" value="HisKA"/>
    <property type="match status" value="1"/>
</dbReference>
<dbReference type="InterPro" id="IPR036097">
    <property type="entry name" value="HisK_dim/P_sf"/>
</dbReference>
<proteinExistence type="predicted"/>
<evidence type="ECO:0000259" key="11">
    <source>
        <dbReference type="PROSITE" id="PS50109"/>
    </source>
</evidence>
<accession>A0A7Y0E232</accession>
<dbReference type="CDD" id="cd00075">
    <property type="entry name" value="HATPase"/>
    <property type="match status" value="1"/>
</dbReference>
<comment type="subcellular location">
    <subcellularLocation>
        <location evidence="2">Membrane</location>
    </subcellularLocation>
</comment>
<dbReference type="PRINTS" id="PR00344">
    <property type="entry name" value="BCTRLSENSOR"/>
</dbReference>
<dbReference type="InterPro" id="IPR004358">
    <property type="entry name" value="Sig_transdc_His_kin-like_C"/>
</dbReference>
<dbReference type="InterPro" id="IPR005467">
    <property type="entry name" value="His_kinase_dom"/>
</dbReference>
<dbReference type="SMART" id="SM00388">
    <property type="entry name" value="HisKA"/>
    <property type="match status" value="1"/>
</dbReference>
<keyword evidence="8" id="KW-0067">ATP-binding</keyword>
<dbReference type="Proteomes" id="UP000539372">
    <property type="component" value="Unassembled WGS sequence"/>
</dbReference>